<feature type="transmembrane region" description="Helical" evidence="1">
    <location>
        <begin position="79"/>
        <end position="99"/>
    </location>
</feature>
<organism evidence="2 3">
    <name type="scientific">Mycetocola lacteus</name>
    <dbReference type="NCBI Taxonomy" id="76637"/>
    <lineage>
        <taxon>Bacteria</taxon>
        <taxon>Bacillati</taxon>
        <taxon>Actinomycetota</taxon>
        <taxon>Actinomycetes</taxon>
        <taxon>Micrococcales</taxon>
        <taxon>Microbacteriaceae</taxon>
        <taxon>Mycetocola</taxon>
    </lineage>
</organism>
<comment type="caution">
    <text evidence="2">The sequence shown here is derived from an EMBL/GenBank/DDBJ whole genome shotgun (WGS) entry which is preliminary data.</text>
</comment>
<keyword evidence="1" id="KW-0472">Membrane</keyword>
<dbReference type="AlphaFoldDB" id="A0A3L7ASG0"/>
<proteinExistence type="predicted"/>
<keyword evidence="1" id="KW-1133">Transmembrane helix</keyword>
<reference evidence="2 3" key="1">
    <citation type="submission" date="2018-10" db="EMBL/GenBank/DDBJ databases">
        <authorList>
            <person name="Li J."/>
        </authorList>
    </citation>
    <scope>NUCLEOTIDE SEQUENCE [LARGE SCALE GENOMIC DNA]</scope>
    <source>
        <strain evidence="2 3">JCM 11654</strain>
    </source>
</reference>
<evidence type="ECO:0000256" key="1">
    <source>
        <dbReference type="SAM" id="Phobius"/>
    </source>
</evidence>
<protein>
    <submittedName>
        <fullName evidence="2">Uncharacterized protein</fullName>
    </submittedName>
</protein>
<dbReference type="EMBL" id="RCUY01000009">
    <property type="protein sequence ID" value="RLP82342.1"/>
    <property type="molecule type" value="Genomic_DNA"/>
</dbReference>
<name>A0A3L7ASG0_9MICO</name>
<gene>
    <name evidence="2" type="ORF">D9V34_11180</name>
</gene>
<sequence>MLNTTEARGLIRSYEPAGETARVERERTARDLTGAVFGTIAALLVLIGGALGTAEFTTRNRSTELFVQFASGWRFTRRFRRLLIGEVILAVAGLGILVAEIARRSQYRSSDPVEPSMLPIFLAGVAVVILSSGVLIAGLHLFPTRSRRTGGSDD</sequence>
<feature type="transmembrane region" description="Helical" evidence="1">
    <location>
        <begin position="119"/>
        <end position="142"/>
    </location>
</feature>
<evidence type="ECO:0000313" key="2">
    <source>
        <dbReference type="EMBL" id="RLP82342.1"/>
    </source>
</evidence>
<feature type="transmembrane region" description="Helical" evidence="1">
    <location>
        <begin position="35"/>
        <end position="58"/>
    </location>
</feature>
<dbReference type="Proteomes" id="UP000269438">
    <property type="component" value="Unassembled WGS sequence"/>
</dbReference>
<accession>A0A3L7ASG0</accession>
<keyword evidence="3" id="KW-1185">Reference proteome</keyword>
<evidence type="ECO:0000313" key="3">
    <source>
        <dbReference type="Proteomes" id="UP000269438"/>
    </source>
</evidence>
<keyword evidence="1" id="KW-0812">Transmembrane</keyword>